<comment type="caution">
    <text evidence="1">The sequence shown here is derived from an EMBL/GenBank/DDBJ whole genome shotgun (WGS) entry which is preliminary data.</text>
</comment>
<dbReference type="AlphaFoldDB" id="A0A4Y8ZJD9"/>
<dbReference type="RefSeq" id="WP_184172891.1">
    <property type="nucleotide sequence ID" value="NZ_BAABAG010000012.1"/>
</dbReference>
<accession>A0A4Y8ZJD9</accession>
<protein>
    <submittedName>
        <fullName evidence="1">Uncharacterized protein</fullName>
    </submittedName>
</protein>
<reference evidence="1 2" key="1">
    <citation type="submission" date="2020-08" db="EMBL/GenBank/DDBJ databases">
        <title>Sequencing the genomes of 1000 actinobacteria strains.</title>
        <authorList>
            <person name="Klenk H.-P."/>
        </authorList>
    </citation>
    <scope>NUCLEOTIDE SEQUENCE [LARGE SCALE GENOMIC DNA]</scope>
    <source>
        <strain evidence="1 2">DSM 17945</strain>
    </source>
</reference>
<evidence type="ECO:0000313" key="2">
    <source>
        <dbReference type="Proteomes" id="UP000567246"/>
    </source>
</evidence>
<sequence>MNTTDTPTTDRPVSGQGTPAFARVPASHYDLFVGVFVALLVDQKSLGSYSRGGDHHGMGVMGCMVVTDL</sequence>
<evidence type="ECO:0000313" key="1">
    <source>
        <dbReference type="EMBL" id="MBB5849366.1"/>
    </source>
</evidence>
<dbReference type="EMBL" id="JACHMW010000001">
    <property type="protein sequence ID" value="MBB5849366.1"/>
    <property type="molecule type" value="Genomic_DNA"/>
</dbReference>
<gene>
    <name evidence="1" type="ORF">HDA33_001930</name>
</gene>
<proteinExistence type="predicted"/>
<organism evidence="1 2">
    <name type="scientific">Micrococcus endophyticus</name>
    <dbReference type="NCBI Taxonomy" id="455343"/>
    <lineage>
        <taxon>Bacteria</taxon>
        <taxon>Bacillati</taxon>
        <taxon>Actinomycetota</taxon>
        <taxon>Actinomycetes</taxon>
        <taxon>Micrococcales</taxon>
        <taxon>Micrococcaceae</taxon>
        <taxon>Micrococcus</taxon>
    </lineage>
</organism>
<keyword evidence="2" id="KW-1185">Reference proteome</keyword>
<name>A0A4Y8ZJD9_9MICC</name>
<dbReference type="Proteomes" id="UP000567246">
    <property type="component" value="Unassembled WGS sequence"/>
</dbReference>